<dbReference type="Bgee" id="WBGene00017890">
    <property type="expression patterns" value="Expressed in pharyngeal muscle cell (C elegans) and 1 other cell type or tissue"/>
</dbReference>
<evidence type="ECO:0000313" key="4">
    <source>
        <dbReference type="WormBase" id="F28B4.1"/>
    </source>
</evidence>
<feature type="transmembrane region" description="Helical" evidence="1">
    <location>
        <begin position="7"/>
        <end position="23"/>
    </location>
</feature>
<protein>
    <submittedName>
        <fullName evidence="2">Ovule protein</fullName>
    </submittedName>
</protein>
<organism evidence="2 3">
    <name type="scientific">Caenorhabditis elegans</name>
    <dbReference type="NCBI Taxonomy" id="6239"/>
    <lineage>
        <taxon>Eukaryota</taxon>
        <taxon>Metazoa</taxon>
        <taxon>Ecdysozoa</taxon>
        <taxon>Nematoda</taxon>
        <taxon>Chromadorea</taxon>
        <taxon>Rhabditida</taxon>
        <taxon>Rhabditina</taxon>
        <taxon>Rhabditomorpha</taxon>
        <taxon>Rhabditoidea</taxon>
        <taxon>Rhabditidae</taxon>
        <taxon>Peloderinae</taxon>
        <taxon>Caenorhabditis</taxon>
    </lineage>
</organism>
<sequence>MRYVCETLHYIWFVAFVWLYLYEEFDWKQEEIVDFHKYVVSPLFLVTLLLSFLSRHCHV</sequence>
<gene>
    <name evidence="2" type="ORF">CELE_F28B4.1</name>
    <name evidence="2 4" type="ORF">F28B4.1</name>
</gene>
<reference evidence="2 3" key="1">
    <citation type="journal article" date="1998" name="Science">
        <title>Genome sequence of the nematode C. elegans: a platform for investigating biology.</title>
        <authorList>
            <consortium name="The C. elegans sequencing consortium"/>
            <person name="Sulson J.E."/>
            <person name="Waterston R."/>
        </authorList>
    </citation>
    <scope>NUCLEOTIDE SEQUENCE [LARGE SCALE GENOMIC DNA]</scope>
    <source>
        <strain evidence="2 3">Bristol N2</strain>
    </source>
</reference>
<evidence type="ECO:0000313" key="2">
    <source>
        <dbReference type="EMBL" id="CCD70135.1"/>
    </source>
</evidence>
<dbReference type="KEGG" id="cel:CELE_F28B4.1"/>
<dbReference type="CTD" id="185045"/>
<dbReference type="Proteomes" id="UP000001940">
    <property type="component" value="Chromosome X"/>
</dbReference>
<dbReference type="PaxDb" id="6239-F28B4.1"/>
<dbReference type="AlphaFoldDB" id="Q19851"/>
<dbReference type="PIR" id="T16197">
    <property type="entry name" value="T16197"/>
</dbReference>
<keyword evidence="1" id="KW-1133">Transmembrane helix</keyword>
<dbReference type="UCSC" id="F28B4.1">
    <property type="organism name" value="c. elegans"/>
</dbReference>
<feature type="transmembrane region" description="Helical" evidence="1">
    <location>
        <begin position="35"/>
        <end position="53"/>
    </location>
</feature>
<dbReference type="AGR" id="WB:WBGene00017890"/>
<name>Q19851_CAEEL</name>
<accession>Q19851</accession>
<dbReference type="WormBase" id="F28B4.1">
    <property type="protein sequence ID" value="CE35510"/>
    <property type="gene ID" value="WBGene00017890"/>
</dbReference>
<proteinExistence type="predicted"/>
<dbReference type="GeneID" id="185045"/>
<dbReference type="InParanoid" id="Q19851"/>
<dbReference type="RefSeq" id="NP_508548.2">
    <property type="nucleotide sequence ID" value="NM_076147.3"/>
</dbReference>
<dbReference type="HOGENOM" id="CLU_2962996_0_0_1"/>
<evidence type="ECO:0000256" key="1">
    <source>
        <dbReference type="SAM" id="Phobius"/>
    </source>
</evidence>
<keyword evidence="3" id="KW-1185">Reference proteome</keyword>
<keyword evidence="1" id="KW-0472">Membrane</keyword>
<keyword evidence="1" id="KW-0812">Transmembrane</keyword>
<evidence type="ECO:0000313" key="3">
    <source>
        <dbReference type="Proteomes" id="UP000001940"/>
    </source>
</evidence>
<dbReference type="EMBL" id="BX284606">
    <property type="protein sequence ID" value="CCD70135.1"/>
    <property type="molecule type" value="Genomic_DNA"/>
</dbReference>